<organism evidence="2 3">
    <name type="scientific">Brassica campestris</name>
    <name type="common">Field mustard</name>
    <dbReference type="NCBI Taxonomy" id="3711"/>
    <lineage>
        <taxon>Eukaryota</taxon>
        <taxon>Viridiplantae</taxon>
        <taxon>Streptophyta</taxon>
        <taxon>Embryophyta</taxon>
        <taxon>Tracheophyta</taxon>
        <taxon>Spermatophyta</taxon>
        <taxon>Magnoliopsida</taxon>
        <taxon>eudicotyledons</taxon>
        <taxon>Gunneridae</taxon>
        <taxon>Pentapetalae</taxon>
        <taxon>rosids</taxon>
        <taxon>malvids</taxon>
        <taxon>Brassicales</taxon>
        <taxon>Brassicaceae</taxon>
        <taxon>Brassiceae</taxon>
        <taxon>Brassica</taxon>
    </lineage>
</organism>
<name>A0A8D9HVL2_BRACM</name>
<dbReference type="Gramene" id="A04p06780.2_BraZ1">
    <property type="protein sequence ID" value="A04p06780.2_BraZ1.CDS"/>
    <property type="gene ID" value="A04g06780.2_BraZ1"/>
</dbReference>
<feature type="region of interest" description="Disordered" evidence="1">
    <location>
        <begin position="63"/>
        <end position="89"/>
    </location>
</feature>
<evidence type="ECO:0000256" key="1">
    <source>
        <dbReference type="SAM" id="MobiDB-lite"/>
    </source>
</evidence>
<protein>
    <submittedName>
        <fullName evidence="2">Uncharacterized protein</fullName>
    </submittedName>
</protein>
<sequence length="187" mass="21512">MLDCCYSRLGLSHVASGLGELMQTHKSCLETTTLGEAKDETAKEHAQFTVASDQEEMVQVERSGMETQDGDELKDHSTPPSCFKHSPISTSQKDSYTIFSHSSPDAMTFQKTESNQEVVVDQAYAKVPRNGMDDSAWKRETRPKGSRFLNQLHNSLLRTLNLVMYNNRTNKRFRIRIWPYRRPYRME</sequence>
<accession>A0A8D9HVL2</accession>
<proteinExistence type="predicted"/>
<dbReference type="AlphaFoldDB" id="A0A8D9HVL2"/>
<evidence type="ECO:0000313" key="2">
    <source>
        <dbReference type="EMBL" id="CAG7905777.1"/>
    </source>
</evidence>
<reference evidence="2 3" key="1">
    <citation type="submission" date="2021-07" db="EMBL/GenBank/DDBJ databases">
        <authorList>
            <consortium name="Genoscope - CEA"/>
            <person name="William W."/>
        </authorList>
    </citation>
    <scope>NUCLEOTIDE SEQUENCE [LARGE SCALE GENOMIC DNA]</scope>
</reference>
<evidence type="ECO:0000313" key="3">
    <source>
        <dbReference type="Proteomes" id="UP000694005"/>
    </source>
</evidence>
<gene>
    <name evidence="2" type="ORF">BRAPAZ1V2_A04P06780.2</name>
</gene>
<dbReference type="EMBL" id="LS974620">
    <property type="protein sequence ID" value="CAG7905777.1"/>
    <property type="molecule type" value="Genomic_DNA"/>
</dbReference>
<dbReference type="Proteomes" id="UP000694005">
    <property type="component" value="Chromosome A04"/>
</dbReference>